<reference evidence="8 9" key="1">
    <citation type="journal article" date="2016" name="Nat. Commun.">
        <title>Thousands of microbial genomes shed light on interconnected biogeochemical processes in an aquifer system.</title>
        <authorList>
            <person name="Anantharaman K."/>
            <person name="Brown C.T."/>
            <person name="Hug L.A."/>
            <person name="Sharon I."/>
            <person name="Castelle C.J."/>
            <person name="Probst A.J."/>
            <person name="Thomas B.C."/>
            <person name="Singh A."/>
            <person name="Wilkins M.J."/>
            <person name="Karaoz U."/>
            <person name="Brodie E.L."/>
            <person name="Williams K.H."/>
            <person name="Hubbard S.S."/>
            <person name="Banfield J.F."/>
        </authorList>
    </citation>
    <scope>NUCLEOTIDE SEQUENCE [LARGE SCALE GENOMIC DNA]</scope>
</reference>
<comment type="caution">
    <text evidence="8">The sequence shown here is derived from an EMBL/GenBank/DDBJ whole genome shotgun (WGS) entry which is preliminary data.</text>
</comment>
<dbReference type="PANTHER" id="PTHR38459">
    <property type="entry name" value="PROPHAGE BACTOPRENOL-LINKED GLUCOSE TRANSLOCASE HOMOLOG"/>
    <property type="match status" value="1"/>
</dbReference>
<protein>
    <recommendedName>
        <fullName evidence="7">GtrA/DPMS transmembrane domain-containing protein</fullName>
    </recommendedName>
</protein>
<dbReference type="InterPro" id="IPR007267">
    <property type="entry name" value="GtrA_DPMS_TM"/>
</dbReference>
<name>A0A1G2QFG3_9BACT</name>
<evidence type="ECO:0000256" key="2">
    <source>
        <dbReference type="ARBA" id="ARBA00009399"/>
    </source>
</evidence>
<dbReference type="EMBL" id="MHTH01000005">
    <property type="protein sequence ID" value="OHA59153.1"/>
    <property type="molecule type" value="Genomic_DNA"/>
</dbReference>
<accession>A0A1G2QFG3</accession>
<sequence>MNQNFWLISQSYIKKYDKVLKFLIGGIFITILQVVLLYLFTHTFKAWYLFSAQLSFTIAFLVSFVIYRDWVFPGGEKASHHQFVLYTILTIISFFVNGLGMFVFVDWLGIWYVYSQIIVKALMSIANYFLYNIIIFNK</sequence>
<dbReference type="Pfam" id="PF04138">
    <property type="entry name" value="GtrA_DPMS_TM"/>
    <property type="match status" value="1"/>
</dbReference>
<organism evidence="8 9">
    <name type="scientific">Candidatus Vogelbacteria bacterium RIFOXYB1_FULL_42_16</name>
    <dbReference type="NCBI Taxonomy" id="1802436"/>
    <lineage>
        <taxon>Bacteria</taxon>
        <taxon>Candidatus Vogeliibacteriota</taxon>
    </lineage>
</organism>
<dbReference type="GO" id="GO:0000271">
    <property type="term" value="P:polysaccharide biosynthetic process"/>
    <property type="evidence" value="ECO:0007669"/>
    <property type="project" value="InterPro"/>
</dbReference>
<evidence type="ECO:0000259" key="7">
    <source>
        <dbReference type="Pfam" id="PF04138"/>
    </source>
</evidence>
<dbReference type="AlphaFoldDB" id="A0A1G2QFG3"/>
<gene>
    <name evidence="8" type="ORF">A2370_03130</name>
</gene>
<evidence type="ECO:0000256" key="6">
    <source>
        <dbReference type="SAM" id="Phobius"/>
    </source>
</evidence>
<comment type="similarity">
    <text evidence="2">Belongs to the GtrA family.</text>
</comment>
<feature type="transmembrane region" description="Helical" evidence="6">
    <location>
        <begin position="46"/>
        <end position="71"/>
    </location>
</feature>
<evidence type="ECO:0000313" key="8">
    <source>
        <dbReference type="EMBL" id="OHA59153.1"/>
    </source>
</evidence>
<dbReference type="Proteomes" id="UP000176222">
    <property type="component" value="Unassembled WGS sequence"/>
</dbReference>
<proteinExistence type="inferred from homology"/>
<evidence type="ECO:0000256" key="3">
    <source>
        <dbReference type="ARBA" id="ARBA00022692"/>
    </source>
</evidence>
<evidence type="ECO:0000256" key="1">
    <source>
        <dbReference type="ARBA" id="ARBA00004141"/>
    </source>
</evidence>
<dbReference type="InterPro" id="IPR051401">
    <property type="entry name" value="GtrA_CellWall_Glycosyl"/>
</dbReference>
<evidence type="ECO:0000256" key="4">
    <source>
        <dbReference type="ARBA" id="ARBA00022989"/>
    </source>
</evidence>
<keyword evidence="5 6" id="KW-0472">Membrane</keyword>
<dbReference type="PANTHER" id="PTHR38459:SF1">
    <property type="entry name" value="PROPHAGE BACTOPRENOL-LINKED GLUCOSE TRANSLOCASE HOMOLOG"/>
    <property type="match status" value="1"/>
</dbReference>
<keyword evidence="3 6" id="KW-0812">Transmembrane</keyword>
<evidence type="ECO:0000313" key="9">
    <source>
        <dbReference type="Proteomes" id="UP000176222"/>
    </source>
</evidence>
<feature type="domain" description="GtrA/DPMS transmembrane" evidence="7">
    <location>
        <begin position="21"/>
        <end position="136"/>
    </location>
</feature>
<evidence type="ECO:0000256" key="5">
    <source>
        <dbReference type="ARBA" id="ARBA00023136"/>
    </source>
</evidence>
<comment type="subcellular location">
    <subcellularLocation>
        <location evidence="1">Membrane</location>
        <topology evidence="1">Multi-pass membrane protein</topology>
    </subcellularLocation>
</comment>
<feature type="transmembrane region" description="Helical" evidence="6">
    <location>
        <begin position="20"/>
        <end position="40"/>
    </location>
</feature>
<dbReference type="STRING" id="1802436.A2370_03130"/>
<feature type="transmembrane region" description="Helical" evidence="6">
    <location>
        <begin position="111"/>
        <end position="131"/>
    </location>
</feature>
<keyword evidence="4 6" id="KW-1133">Transmembrane helix</keyword>
<dbReference type="GO" id="GO:0005886">
    <property type="term" value="C:plasma membrane"/>
    <property type="evidence" value="ECO:0007669"/>
    <property type="project" value="TreeGrafter"/>
</dbReference>
<feature type="transmembrane region" description="Helical" evidence="6">
    <location>
        <begin position="83"/>
        <end position="105"/>
    </location>
</feature>